<dbReference type="EC" id="3.1.1.1" evidence="2"/>
<keyword evidence="2" id="KW-0378">Hydrolase</keyword>
<reference evidence="2 3" key="1">
    <citation type="submission" date="2024-06" db="EMBL/GenBank/DDBJ databases">
        <title>Genomic Encyclopedia of Type Strains, Phase IV (KMG-IV): sequencing the most valuable type-strain genomes for metagenomic binning, comparative biology and taxonomic classification.</title>
        <authorList>
            <person name="Goeker M."/>
        </authorList>
    </citation>
    <scope>NUCLEOTIDE SEQUENCE [LARGE SCALE GENOMIC DNA]</scope>
    <source>
        <strain evidence="2 3">DSM 17253</strain>
    </source>
</reference>
<comment type="caution">
    <text evidence="2">The sequence shown here is derived from an EMBL/GenBank/DDBJ whole genome shotgun (WGS) entry which is preliminary data.</text>
</comment>
<dbReference type="GO" id="GO:0106435">
    <property type="term" value="F:carboxylesterase activity"/>
    <property type="evidence" value="ECO:0007669"/>
    <property type="project" value="UniProtKB-EC"/>
</dbReference>
<dbReference type="InterPro" id="IPR022742">
    <property type="entry name" value="Hydrolase_4"/>
</dbReference>
<organism evidence="2 3">
    <name type="scientific">Paenibacillus favisporus</name>
    <dbReference type="NCBI Taxonomy" id="221028"/>
    <lineage>
        <taxon>Bacteria</taxon>
        <taxon>Bacillati</taxon>
        <taxon>Bacillota</taxon>
        <taxon>Bacilli</taxon>
        <taxon>Bacillales</taxon>
        <taxon>Paenibacillaceae</taxon>
        <taxon>Paenibacillus</taxon>
    </lineage>
</organism>
<dbReference type="Pfam" id="PF12146">
    <property type="entry name" value="Hydrolase_4"/>
    <property type="match status" value="1"/>
</dbReference>
<protein>
    <submittedName>
        <fullName evidence="2">Carboxylesterase</fullName>
        <ecNumber evidence="2">3.1.1.1</ecNumber>
    </submittedName>
</protein>
<sequence>MMKIVQPKSFFLKGGDQAVLLLHSFTSNTRDVKELGKFLNLHDFSCYAPVYEGHGLTPEELISTSPTEWWRSVEKGYHFLIKEGYAQIAVIGISLGGILALDVGKTFNVNGIVTMSVPYKKEMSSLKDRLIKYARAFKQFEGKDEKEISREVDELEKSSTPCLIHFKRYIDKTMKELDRINQPIRILYGELDESLYKDSAHYIHDRVSTNNKSIHGYPNSEHLMTLGSDQKLIHEDILSFLKQLNW</sequence>
<dbReference type="Proteomes" id="UP001549098">
    <property type="component" value="Unassembled WGS sequence"/>
</dbReference>
<evidence type="ECO:0000313" key="2">
    <source>
        <dbReference type="EMBL" id="MET3544930.1"/>
    </source>
</evidence>
<dbReference type="EMBL" id="JBEPLV010000001">
    <property type="protein sequence ID" value="MET3544930.1"/>
    <property type="molecule type" value="Genomic_DNA"/>
</dbReference>
<evidence type="ECO:0000313" key="3">
    <source>
        <dbReference type="Proteomes" id="UP001549098"/>
    </source>
</evidence>
<dbReference type="InterPro" id="IPR029058">
    <property type="entry name" value="AB_hydrolase_fold"/>
</dbReference>
<feature type="domain" description="Serine aminopeptidase S33" evidence="1">
    <location>
        <begin position="17"/>
        <end position="224"/>
    </location>
</feature>
<name>A0ABV2EZK9_9BACL</name>
<evidence type="ECO:0000259" key="1">
    <source>
        <dbReference type="Pfam" id="PF12146"/>
    </source>
</evidence>
<dbReference type="PIRSF" id="PIRSF017388">
    <property type="entry name" value="Esterase_lipase"/>
    <property type="match status" value="1"/>
</dbReference>
<dbReference type="Gene3D" id="3.40.50.1820">
    <property type="entry name" value="alpha/beta hydrolase"/>
    <property type="match status" value="1"/>
</dbReference>
<dbReference type="InterPro" id="IPR012354">
    <property type="entry name" value="Esterase_lipase"/>
</dbReference>
<gene>
    <name evidence="2" type="ORF">ABID47_001524</name>
</gene>
<keyword evidence="3" id="KW-1185">Reference proteome</keyword>
<dbReference type="SUPFAM" id="SSF53474">
    <property type="entry name" value="alpha/beta-Hydrolases"/>
    <property type="match status" value="1"/>
</dbReference>
<proteinExistence type="predicted"/>
<accession>A0ABV2EZK9</accession>